<dbReference type="SUPFAM" id="SSF51735">
    <property type="entry name" value="NAD(P)-binding Rossmann-fold domains"/>
    <property type="match status" value="1"/>
</dbReference>
<name>A0A9W9W115_9EURO</name>
<dbReference type="Proteomes" id="UP001147747">
    <property type="component" value="Unassembled WGS sequence"/>
</dbReference>
<dbReference type="SUPFAM" id="SSF50129">
    <property type="entry name" value="GroES-like"/>
    <property type="match status" value="1"/>
</dbReference>
<dbReference type="CDD" id="cd08297">
    <property type="entry name" value="CAD3"/>
    <property type="match status" value="1"/>
</dbReference>
<dbReference type="GeneID" id="81368277"/>
<dbReference type="EMBL" id="JAPZBU010000006">
    <property type="protein sequence ID" value="KAJ5396547.1"/>
    <property type="molecule type" value="Genomic_DNA"/>
</dbReference>
<dbReference type="FunFam" id="3.40.50.720:FF:000039">
    <property type="entry name" value="Alcohol dehydrogenase AdhP"/>
    <property type="match status" value="1"/>
</dbReference>
<comment type="caution">
    <text evidence="9">The sequence shown here is derived from an EMBL/GenBank/DDBJ whole genome shotgun (WGS) entry which is preliminary data.</text>
</comment>
<evidence type="ECO:0000256" key="7">
    <source>
        <dbReference type="RuleBase" id="RU361277"/>
    </source>
</evidence>
<dbReference type="AlphaFoldDB" id="A0A9W9W115"/>
<evidence type="ECO:0000256" key="3">
    <source>
        <dbReference type="ARBA" id="ARBA00022723"/>
    </source>
</evidence>
<organism evidence="9 10">
    <name type="scientific">Penicillium cosmopolitanum</name>
    <dbReference type="NCBI Taxonomy" id="1131564"/>
    <lineage>
        <taxon>Eukaryota</taxon>
        <taxon>Fungi</taxon>
        <taxon>Dikarya</taxon>
        <taxon>Ascomycota</taxon>
        <taxon>Pezizomycotina</taxon>
        <taxon>Eurotiomycetes</taxon>
        <taxon>Eurotiomycetidae</taxon>
        <taxon>Eurotiales</taxon>
        <taxon>Aspergillaceae</taxon>
        <taxon>Penicillium</taxon>
    </lineage>
</organism>
<protein>
    <recommendedName>
        <fullName evidence="8">Enoyl reductase (ER) domain-containing protein</fullName>
    </recommendedName>
</protein>
<dbReference type="InterPro" id="IPR020843">
    <property type="entry name" value="ER"/>
</dbReference>
<dbReference type="SMART" id="SM00829">
    <property type="entry name" value="PKS_ER"/>
    <property type="match status" value="1"/>
</dbReference>
<keyword evidence="10" id="KW-1185">Reference proteome</keyword>
<evidence type="ECO:0000259" key="8">
    <source>
        <dbReference type="SMART" id="SM00829"/>
    </source>
</evidence>
<reference evidence="9" key="2">
    <citation type="journal article" date="2023" name="IMA Fungus">
        <title>Comparative genomic study of the Penicillium genus elucidates a diverse pangenome and 15 lateral gene transfer events.</title>
        <authorList>
            <person name="Petersen C."/>
            <person name="Sorensen T."/>
            <person name="Nielsen M.R."/>
            <person name="Sondergaard T.E."/>
            <person name="Sorensen J.L."/>
            <person name="Fitzpatrick D.A."/>
            <person name="Frisvad J.C."/>
            <person name="Nielsen K.L."/>
        </authorList>
    </citation>
    <scope>NUCLEOTIDE SEQUENCE</scope>
    <source>
        <strain evidence="9">IBT 29677</strain>
    </source>
</reference>
<dbReference type="Gene3D" id="3.90.180.10">
    <property type="entry name" value="Medium-chain alcohol dehydrogenases, catalytic domain"/>
    <property type="match status" value="1"/>
</dbReference>
<dbReference type="RefSeq" id="XP_056488599.1">
    <property type="nucleotide sequence ID" value="XM_056629297.1"/>
</dbReference>
<reference evidence="9" key="1">
    <citation type="submission" date="2022-12" db="EMBL/GenBank/DDBJ databases">
        <authorList>
            <person name="Petersen C."/>
        </authorList>
    </citation>
    <scope>NUCLEOTIDE SEQUENCE</scope>
    <source>
        <strain evidence="9">IBT 29677</strain>
    </source>
</reference>
<dbReference type="Pfam" id="PF08240">
    <property type="entry name" value="ADH_N"/>
    <property type="match status" value="1"/>
</dbReference>
<evidence type="ECO:0000313" key="10">
    <source>
        <dbReference type="Proteomes" id="UP001147747"/>
    </source>
</evidence>
<dbReference type="Gene3D" id="3.40.50.720">
    <property type="entry name" value="NAD(P)-binding Rossmann-like Domain"/>
    <property type="match status" value="1"/>
</dbReference>
<comment type="cofactor">
    <cofactor evidence="1 7">
        <name>Zn(2+)</name>
        <dbReference type="ChEBI" id="CHEBI:29105"/>
    </cofactor>
</comment>
<evidence type="ECO:0000313" key="9">
    <source>
        <dbReference type="EMBL" id="KAJ5396547.1"/>
    </source>
</evidence>
<evidence type="ECO:0000256" key="4">
    <source>
        <dbReference type="ARBA" id="ARBA00022833"/>
    </source>
</evidence>
<dbReference type="InterPro" id="IPR002328">
    <property type="entry name" value="ADH_Zn_CS"/>
</dbReference>
<proteinExistence type="inferred from homology"/>
<evidence type="ECO:0000256" key="2">
    <source>
        <dbReference type="ARBA" id="ARBA00008072"/>
    </source>
</evidence>
<accession>A0A9W9W115</accession>
<dbReference type="InterPro" id="IPR013154">
    <property type="entry name" value="ADH-like_N"/>
</dbReference>
<keyword evidence="4 7" id="KW-0862">Zinc</keyword>
<keyword evidence="6" id="KW-0520">NAD</keyword>
<evidence type="ECO:0000256" key="6">
    <source>
        <dbReference type="ARBA" id="ARBA00023027"/>
    </source>
</evidence>
<comment type="similarity">
    <text evidence="2 7">Belongs to the zinc-containing alcohol dehydrogenase family.</text>
</comment>
<sequence length="364" mass="38976">MKAAQFNTLVNKVEVNEIPIPEPGPNDILIKNACASLCHSDLMLFWGHTAEKPPMDKVTIGHENTGFVTAIGSNVQGFKVGDVVGCLGCSYACCKLQSLGCSAFGQCSTIDLLNHLDECEGCRVHSLHCAKGTGRMHGFTTHGHFAEYSLSDYRNAMVLPKGMDTVSTAPLFCAGVTAYHAVKKCGLQEGDWISIIGCGGLGHLAIQYAKALKLRVIGIDISDSQLKNAKSLGAELTYNSASYVGYAEEIKQKTYGGAHAAVVLSASNAAYSTAPNILRVNGILMVIGIPKENLSINALDILLGKYRIMGASSGTPQQMREPIEFSHKHGIKAHMTTIDKIEDIQKIIDLMEAGKTAGRFGIVF</sequence>
<dbReference type="OrthoDB" id="1560166at2759"/>
<gene>
    <name evidence="9" type="ORF">N7509_004660</name>
</gene>
<dbReference type="PANTHER" id="PTHR42940:SF8">
    <property type="entry name" value="VACUOLAR PROTEIN SORTING-ASSOCIATED PROTEIN 11"/>
    <property type="match status" value="1"/>
</dbReference>
<evidence type="ECO:0000256" key="5">
    <source>
        <dbReference type="ARBA" id="ARBA00023002"/>
    </source>
</evidence>
<dbReference type="PROSITE" id="PS00059">
    <property type="entry name" value="ADH_ZINC"/>
    <property type="match status" value="1"/>
</dbReference>
<dbReference type="PANTHER" id="PTHR42940">
    <property type="entry name" value="ALCOHOL DEHYDROGENASE 1-RELATED"/>
    <property type="match status" value="1"/>
</dbReference>
<dbReference type="Pfam" id="PF00107">
    <property type="entry name" value="ADH_zinc_N"/>
    <property type="match status" value="1"/>
</dbReference>
<keyword evidence="5" id="KW-0560">Oxidoreductase</keyword>
<evidence type="ECO:0000256" key="1">
    <source>
        <dbReference type="ARBA" id="ARBA00001947"/>
    </source>
</evidence>
<keyword evidence="3 7" id="KW-0479">Metal-binding</keyword>
<dbReference type="GO" id="GO:0018455">
    <property type="term" value="F:alcohol dehydrogenase [NAD(P)+] activity"/>
    <property type="evidence" value="ECO:0007669"/>
    <property type="project" value="UniProtKB-ARBA"/>
</dbReference>
<dbReference type="InterPro" id="IPR013149">
    <property type="entry name" value="ADH-like_C"/>
</dbReference>
<dbReference type="InterPro" id="IPR011032">
    <property type="entry name" value="GroES-like_sf"/>
</dbReference>
<dbReference type="InterPro" id="IPR036291">
    <property type="entry name" value="NAD(P)-bd_dom_sf"/>
</dbReference>
<dbReference type="GO" id="GO:0008270">
    <property type="term" value="F:zinc ion binding"/>
    <property type="evidence" value="ECO:0007669"/>
    <property type="project" value="InterPro"/>
</dbReference>
<feature type="domain" description="Enoyl reductase (ER)" evidence="8">
    <location>
        <begin position="4"/>
        <end position="362"/>
    </location>
</feature>